<evidence type="ECO:0000313" key="4">
    <source>
        <dbReference type="Proteomes" id="UP001600064"/>
    </source>
</evidence>
<sequence>MPSHLTRNVYLGLLARHGLLLRPCPALSRRHVSALSRPRVRSRLNHAPHAPPSLPPPMARRPSRRTFFGIFQKPPRMLKEPEIEPGYDVLLAYRKVEVESARPAPRSELVRGWRQFIQHKRKDELRPFNSTQALLVVGLLRHLLSPDSDPDGVTTTDDDLTFADLRAALWVTATKPPRHTAEHHLELAQLLYGEIERRIQHMRELGFDEDVIRDAAGTRDLTNDFELLLTALTQCGGSLEASRRLAEFRRREPRMVQRIRSCWTIVLRGLAEEGREQDLLREWEAAEKAKMEYMPPVHEIMTTFYARRDRVDETKRWFEKPVHGGWRRSPKAYAEVMRFALRNGEKKWLQPVFEQLINSNPKKEWWDVIFQWAVLVMDKGVEDIKDMIGVMVRQGKDAPRPGASTIDSLVAAAIEKKNPYLAERFVSLGAELKIAPRASTYLLQMDYRLDARDFGGVQAIYDKFLRGDVAARQDEDLPVVNKYLRALCSVPEPDFGRILDVTADLESRHATLEPETVVALCMAFLRSDNQYDVIDTLSVHTISYSLEERAQVRRAFIDYILDRRGVSTARAWDGYQLLRQFFPETEPEERLRLMEGFFARRRPDMAAYVFGHMRAQENPAQRPTADMYVACLEGLGRCPDPESLRMVHNMLKMDTSIQLDTRLYNALMMAYAANEEPDVAIEFWRDITHSAEGPSYSSLAIVFWACELQPYGDRTARQIWQKVQRMDLEVPPEVFWAYCGAIAGSGHLDEVTRLIRGMEASVGYGPGLMTLGVTYNALPREDQKEQFETWARAEYPDIWAQLEKKGRKETIMGTKFNIVRDMKA</sequence>
<dbReference type="GeneID" id="98128805"/>
<name>A0ABR4D5K3_9PEZI</name>
<comment type="caution">
    <text evidence="3">The sequence shown here is derived from an EMBL/GenBank/DDBJ whole genome shotgun (WGS) entry which is preliminary data.</text>
</comment>
<evidence type="ECO:0008006" key="5">
    <source>
        <dbReference type="Google" id="ProtNLM"/>
    </source>
</evidence>
<feature type="compositionally biased region" description="Pro residues" evidence="2">
    <location>
        <begin position="49"/>
        <end position="59"/>
    </location>
</feature>
<gene>
    <name evidence="3" type="ORF">VTJ83DRAFT_7349</name>
</gene>
<organism evidence="3 4">
    <name type="scientific">Remersonia thermophila</name>
    <dbReference type="NCBI Taxonomy" id="72144"/>
    <lineage>
        <taxon>Eukaryota</taxon>
        <taxon>Fungi</taxon>
        <taxon>Dikarya</taxon>
        <taxon>Ascomycota</taxon>
        <taxon>Pezizomycotina</taxon>
        <taxon>Sordariomycetes</taxon>
        <taxon>Sordariomycetidae</taxon>
        <taxon>Sordariales</taxon>
        <taxon>Sordariales incertae sedis</taxon>
        <taxon>Remersonia</taxon>
    </lineage>
</organism>
<dbReference type="PANTHER" id="PTHR47447">
    <property type="entry name" value="OS03G0856100 PROTEIN"/>
    <property type="match status" value="1"/>
</dbReference>
<feature type="region of interest" description="Disordered" evidence="2">
    <location>
        <begin position="38"/>
        <end position="60"/>
    </location>
</feature>
<dbReference type="PANTHER" id="PTHR47447:SF17">
    <property type="entry name" value="OS12G0638900 PROTEIN"/>
    <property type="match status" value="1"/>
</dbReference>
<protein>
    <recommendedName>
        <fullName evidence="5">Complex I intermediate-associated protein 84, mitochondrial</fullName>
    </recommendedName>
</protein>
<dbReference type="EMBL" id="JAZGUE010000007">
    <property type="protein sequence ID" value="KAL2264839.1"/>
    <property type="molecule type" value="Genomic_DNA"/>
</dbReference>
<dbReference type="Proteomes" id="UP001600064">
    <property type="component" value="Unassembled WGS sequence"/>
</dbReference>
<accession>A0ABR4D5K3</accession>
<reference evidence="3 4" key="1">
    <citation type="journal article" date="2024" name="Commun. Biol.">
        <title>Comparative genomic analysis of thermophilic fungi reveals convergent evolutionary adaptations and gene losses.</title>
        <authorList>
            <person name="Steindorff A.S."/>
            <person name="Aguilar-Pontes M.V."/>
            <person name="Robinson A.J."/>
            <person name="Andreopoulos B."/>
            <person name="LaButti K."/>
            <person name="Kuo A."/>
            <person name="Mondo S."/>
            <person name="Riley R."/>
            <person name="Otillar R."/>
            <person name="Haridas S."/>
            <person name="Lipzen A."/>
            <person name="Grimwood J."/>
            <person name="Schmutz J."/>
            <person name="Clum A."/>
            <person name="Reid I.D."/>
            <person name="Moisan M.C."/>
            <person name="Butler G."/>
            <person name="Nguyen T.T.M."/>
            <person name="Dewar K."/>
            <person name="Conant G."/>
            <person name="Drula E."/>
            <person name="Henrissat B."/>
            <person name="Hansel C."/>
            <person name="Singer S."/>
            <person name="Hutchinson M.I."/>
            <person name="de Vries R.P."/>
            <person name="Natvig D.O."/>
            <person name="Powell A.J."/>
            <person name="Tsang A."/>
            <person name="Grigoriev I.V."/>
        </authorList>
    </citation>
    <scope>NUCLEOTIDE SEQUENCE [LARGE SCALE GENOMIC DNA]</scope>
    <source>
        <strain evidence="3 4">ATCC 22073</strain>
    </source>
</reference>
<keyword evidence="4" id="KW-1185">Reference proteome</keyword>
<dbReference type="InterPro" id="IPR011990">
    <property type="entry name" value="TPR-like_helical_dom_sf"/>
</dbReference>
<proteinExistence type="predicted"/>
<evidence type="ECO:0000256" key="2">
    <source>
        <dbReference type="SAM" id="MobiDB-lite"/>
    </source>
</evidence>
<dbReference type="Gene3D" id="1.25.40.10">
    <property type="entry name" value="Tetratricopeptide repeat domain"/>
    <property type="match status" value="1"/>
</dbReference>
<dbReference type="RefSeq" id="XP_070863566.1">
    <property type="nucleotide sequence ID" value="XM_071014161.1"/>
</dbReference>
<evidence type="ECO:0000256" key="1">
    <source>
        <dbReference type="ARBA" id="ARBA00022737"/>
    </source>
</evidence>
<keyword evidence="1" id="KW-0677">Repeat</keyword>
<evidence type="ECO:0000313" key="3">
    <source>
        <dbReference type="EMBL" id="KAL2264839.1"/>
    </source>
</evidence>